<name>E6QTN8_9ZZZZ</name>
<protein>
    <submittedName>
        <fullName evidence="3">Uncharacterized protein</fullName>
    </submittedName>
</protein>
<gene>
    <name evidence="3" type="ORF">CARN7_1398</name>
</gene>
<dbReference type="InterPro" id="IPR011990">
    <property type="entry name" value="TPR-like_helical_dom_sf"/>
</dbReference>
<keyword evidence="1" id="KW-0677">Repeat</keyword>
<accession>E6QTN8</accession>
<evidence type="ECO:0000313" key="3">
    <source>
        <dbReference type="EMBL" id="CBI10610.1"/>
    </source>
</evidence>
<evidence type="ECO:0000256" key="2">
    <source>
        <dbReference type="ARBA" id="ARBA00022803"/>
    </source>
</evidence>
<dbReference type="Pfam" id="PF14559">
    <property type="entry name" value="TPR_19"/>
    <property type="match status" value="1"/>
</dbReference>
<dbReference type="AlphaFoldDB" id="E6QTN8"/>
<reference evidence="3" key="1">
    <citation type="submission" date="2009-10" db="EMBL/GenBank/DDBJ databases">
        <title>Diversity of trophic interactions inside an arsenic-rich microbial ecosystem.</title>
        <authorList>
            <person name="Bertin P.N."/>
            <person name="Heinrich-Salmeron A."/>
            <person name="Pelletier E."/>
            <person name="Goulhen-Chollet F."/>
            <person name="Arsene-Ploetze F."/>
            <person name="Gallien S."/>
            <person name="Calteau A."/>
            <person name="Vallenet D."/>
            <person name="Casiot C."/>
            <person name="Chane-Woon-Ming B."/>
            <person name="Giloteaux L."/>
            <person name="Barakat M."/>
            <person name="Bonnefoy V."/>
            <person name="Bruneel O."/>
            <person name="Chandler M."/>
            <person name="Cleiss J."/>
            <person name="Duran R."/>
            <person name="Elbaz-Poulichet F."/>
            <person name="Fonknechten N."/>
            <person name="Lauga B."/>
            <person name="Mornico D."/>
            <person name="Ortet P."/>
            <person name="Schaeffer C."/>
            <person name="Siguier P."/>
            <person name="Alexander Thil Smith A."/>
            <person name="Van Dorsselaer A."/>
            <person name="Weissenbach J."/>
            <person name="Medigue C."/>
            <person name="Le Paslier D."/>
        </authorList>
    </citation>
    <scope>NUCLEOTIDE SEQUENCE</scope>
</reference>
<dbReference type="PANTHER" id="PTHR44858">
    <property type="entry name" value="TETRATRICOPEPTIDE REPEAT PROTEIN 6"/>
    <property type="match status" value="1"/>
</dbReference>
<dbReference type="Gene3D" id="1.25.40.10">
    <property type="entry name" value="Tetratricopeptide repeat domain"/>
    <property type="match status" value="1"/>
</dbReference>
<comment type="caution">
    <text evidence="3">The sequence shown here is derived from an EMBL/GenBank/DDBJ whole genome shotgun (WGS) entry which is preliminary data.</text>
</comment>
<keyword evidence="2" id="KW-0802">TPR repeat</keyword>
<dbReference type="EMBL" id="CABR01000094">
    <property type="protein sequence ID" value="CBI10610.1"/>
    <property type="molecule type" value="Genomic_DNA"/>
</dbReference>
<sequence>MMKWSTFAFLACLFFGGLSDTLIAQAASGQFTQVSTTDTGTESTAQTRARIHTELGAGYYSRGQYKVALDELQQALNADSSDAQTYGILGLVYMALHEDQPAEKNFRRALDLSPNQPEIHNNYGWYLCSRHQYDEAIKQFNLAIANPLYSSPQSALTNAGLCSVQAGQIEQGQAYLEKSLNLNSDQPPAQTELAQLYYQEGRYTEASSLISTLIDKQADAKLLWLGLRIARKTNDHNAESSDDLLLRNQFPNAPETKLLLQGKYD</sequence>
<dbReference type="InterPro" id="IPR013360">
    <property type="entry name" value="Pilus_4_PilW"/>
</dbReference>
<dbReference type="Pfam" id="PF13431">
    <property type="entry name" value="TPR_17"/>
    <property type="match status" value="1"/>
</dbReference>
<evidence type="ECO:0000256" key="1">
    <source>
        <dbReference type="ARBA" id="ARBA00022737"/>
    </source>
</evidence>
<dbReference type="InterPro" id="IPR019734">
    <property type="entry name" value="TPR_rpt"/>
</dbReference>
<dbReference type="PANTHER" id="PTHR44858:SF1">
    <property type="entry name" value="UDP-N-ACETYLGLUCOSAMINE--PEPTIDE N-ACETYLGLUCOSAMINYLTRANSFERASE SPINDLY-RELATED"/>
    <property type="match status" value="1"/>
</dbReference>
<organism evidence="3">
    <name type="scientific">mine drainage metagenome</name>
    <dbReference type="NCBI Taxonomy" id="410659"/>
    <lineage>
        <taxon>unclassified sequences</taxon>
        <taxon>metagenomes</taxon>
        <taxon>ecological metagenomes</taxon>
    </lineage>
</organism>
<proteinExistence type="predicted"/>
<dbReference type="InterPro" id="IPR050498">
    <property type="entry name" value="Ycf3"/>
</dbReference>
<dbReference type="SUPFAM" id="SSF81901">
    <property type="entry name" value="HCP-like"/>
    <property type="match status" value="1"/>
</dbReference>
<dbReference type="NCBIfam" id="TIGR02521">
    <property type="entry name" value="type_IV_pilW"/>
    <property type="match status" value="1"/>
</dbReference>
<dbReference type="PROSITE" id="PS50005">
    <property type="entry name" value="TPR"/>
    <property type="match status" value="2"/>
</dbReference>
<dbReference type="SMART" id="SM00028">
    <property type="entry name" value="TPR"/>
    <property type="match status" value="5"/>
</dbReference>